<reference evidence="1" key="2">
    <citation type="submission" date="2025-08" db="UniProtKB">
        <authorList>
            <consortium name="RefSeq"/>
        </authorList>
    </citation>
    <scope>IDENTIFICATION</scope>
</reference>
<proteinExistence type="predicted"/>
<name>A0AAJ8BLW2_ASPNG</name>
<reference evidence="1" key="1">
    <citation type="submission" date="2025-02" db="EMBL/GenBank/DDBJ databases">
        <authorList>
            <consortium name="NCBI Genome Project"/>
        </authorList>
    </citation>
    <scope>NUCLEOTIDE SEQUENCE</scope>
</reference>
<gene>
    <name evidence="1" type="ORF">An02g01840</name>
</gene>
<evidence type="ECO:0000313" key="1">
    <source>
        <dbReference type="RefSeq" id="XP_059599888.1"/>
    </source>
</evidence>
<organism evidence="1">
    <name type="scientific">Aspergillus niger</name>
    <dbReference type="NCBI Taxonomy" id="5061"/>
    <lineage>
        <taxon>Eukaryota</taxon>
        <taxon>Fungi</taxon>
        <taxon>Dikarya</taxon>
        <taxon>Ascomycota</taxon>
        <taxon>Pezizomycotina</taxon>
        <taxon>Eurotiomycetes</taxon>
        <taxon>Eurotiomycetidae</taxon>
        <taxon>Eurotiales</taxon>
        <taxon>Aspergillaceae</taxon>
        <taxon>Aspergillus</taxon>
        <taxon>Aspergillus subgen. Circumdati</taxon>
    </lineage>
</organism>
<accession>A0AAJ8BLW2</accession>
<dbReference type="AlphaFoldDB" id="A0AAJ8BLW2"/>
<sequence>MEERNRTREEKLAINLYKSGQPLPPTPPVIRVAANQERDDSAQRALPGQDAGLRVNVLSSPYTTLL</sequence>
<dbReference type="KEGG" id="ang:An02g01840"/>
<dbReference type="RefSeq" id="XP_059599888.1">
    <property type="nucleotide sequence ID" value="XM_059746091.1"/>
</dbReference>
<protein>
    <submittedName>
        <fullName evidence="1">Uncharacterized protein</fullName>
    </submittedName>
</protein>
<dbReference type="VEuPathDB" id="FungiDB:An02g01840"/>
<dbReference type="GeneID" id="84590229"/>